<accession>A0A2Z6MJQ5</accession>
<feature type="chain" id="PRO_5016343443" description="Secreted protein" evidence="2">
    <location>
        <begin position="29"/>
        <end position="90"/>
    </location>
</feature>
<evidence type="ECO:0000313" key="3">
    <source>
        <dbReference type="EMBL" id="GAU30043.1"/>
    </source>
</evidence>
<keyword evidence="2" id="KW-0732">Signal</keyword>
<keyword evidence="4" id="KW-1185">Reference proteome</keyword>
<dbReference type="AlphaFoldDB" id="A0A2Z6MJQ5"/>
<evidence type="ECO:0000256" key="2">
    <source>
        <dbReference type="SAM" id="SignalP"/>
    </source>
</evidence>
<name>A0A2Z6MJQ5_TRISU</name>
<reference evidence="4" key="1">
    <citation type="journal article" date="2017" name="Front. Plant Sci.">
        <title>Climate Clever Clovers: New Paradigm to Reduce the Environmental Footprint of Ruminants by Breeding Low Methanogenic Forages Utilizing Haplotype Variation.</title>
        <authorList>
            <person name="Kaur P."/>
            <person name="Appels R."/>
            <person name="Bayer P.E."/>
            <person name="Keeble-Gagnere G."/>
            <person name="Wang J."/>
            <person name="Hirakawa H."/>
            <person name="Shirasawa K."/>
            <person name="Vercoe P."/>
            <person name="Stefanova K."/>
            <person name="Durmic Z."/>
            <person name="Nichols P."/>
            <person name="Revell C."/>
            <person name="Isobe S.N."/>
            <person name="Edwards D."/>
            <person name="Erskine W."/>
        </authorList>
    </citation>
    <scope>NUCLEOTIDE SEQUENCE [LARGE SCALE GENOMIC DNA]</scope>
    <source>
        <strain evidence="4">cv. Daliak</strain>
    </source>
</reference>
<evidence type="ECO:0000313" key="4">
    <source>
        <dbReference type="Proteomes" id="UP000242715"/>
    </source>
</evidence>
<organism evidence="3 4">
    <name type="scientific">Trifolium subterraneum</name>
    <name type="common">Subterranean clover</name>
    <dbReference type="NCBI Taxonomy" id="3900"/>
    <lineage>
        <taxon>Eukaryota</taxon>
        <taxon>Viridiplantae</taxon>
        <taxon>Streptophyta</taxon>
        <taxon>Embryophyta</taxon>
        <taxon>Tracheophyta</taxon>
        <taxon>Spermatophyta</taxon>
        <taxon>Magnoliopsida</taxon>
        <taxon>eudicotyledons</taxon>
        <taxon>Gunneridae</taxon>
        <taxon>Pentapetalae</taxon>
        <taxon>rosids</taxon>
        <taxon>fabids</taxon>
        <taxon>Fabales</taxon>
        <taxon>Fabaceae</taxon>
        <taxon>Papilionoideae</taxon>
        <taxon>50 kb inversion clade</taxon>
        <taxon>NPAAA clade</taxon>
        <taxon>Hologalegina</taxon>
        <taxon>IRL clade</taxon>
        <taxon>Trifolieae</taxon>
        <taxon>Trifolium</taxon>
    </lineage>
</organism>
<proteinExistence type="predicted"/>
<evidence type="ECO:0000256" key="1">
    <source>
        <dbReference type="SAM" id="MobiDB-lite"/>
    </source>
</evidence>
<dbReference type="Proteomes" id="UP000242715">
    <property type="component" value="Unassembled WGS sequence"/>
</dbReference>
<evidence type="ECO:0008006" key="5">
    <source>
        <dbReference type="Google" id="ProtNLM"/>
    </source>
</evidence>
<feature type="region of interest" description="Disordered" evidence="1">
    <location>
        <begin position="71"/>
        <end position="90"/>
    </location>
</feature>
<feature type="signal peptide" evidence="2">
    <location>
        <begin position="1"/>
        <end position="28"/>
    </location>
</feature>
<gene>
    <name evidence="3" type="ORF">TSUD_332120</name>
</gene>
<protein>
    <recommendedName>
        <fullName evidence="5">Secreted protein</fullName>
    </recommendedName>
</protein>
<dbReference type="EMBL" id="DF973414">
    <property type="protein sequence ID" value="GAU30043.1"/>
    <property type="molecule type" value="Genomic_DNA"/>
</dbReference>
<sequence>MAIGLCQTDACLMFLVLCPVSIVCRVNSKIDESHHFPELSKSQLSSLTFYQERKRQGRVTSLFLLYTQSKDVHGSAQHGKPSLTNQNHIG</sequence>